<evidence type="ECO:0000259" key="4">
    <source>
        <dbReference type="PROSITE" id="PS51379"/>
    </source>
</evidence>
<dbReference type="InterPro" id="IPR028261">
    <property type="entry name" value="DPD_II"/>
</dbReference>
<dbReference type="Gene3D" id="1.10.1060.10">
    <property type="entry name" value="Alpha-helical ferredoxin"/>
    <property type="match status" value="2"/>
</dbReference>
<protein>
    <submittedName>
        <fullName evidence="5">Glutamate synthase [NADPH] small chain</fullName>
        <ecNumber evidence="5">1.4.1.13</ecNumber>
    </submittedName>
</protein>
<proteinExistence type="predicted"/>
<dbReference type="InterPro" id="IPR036188">
    <property type="entry name" value="FAD/NAD-bd_sf"/>
</dbReference>
<gene>
    <name evidence="5" type="ORF">HSACCH_00293</name>
</gene>
<evidence type="ECO:0000313" key="5">
    <source>
        <dbReference type="EMBL" id="CCU77950.1"/>
    </source>
</evidence>
<dbReference type="PRINTS" id="PR00419">
    <property type="entry name" value="ADXRDTASE"/>
</dbReference>
<dbReference type="GO" id="GO:0046872">
    <property type="term" value="F:metal ion binding"/>
    <property type="evidence" value="ECO:0007669"/>
    <property type="project" value="UniProtKB-KW"/>
</dbReference>
<feature type="domain" description="4Fe-4S ferredoxin-type" evidence="4">
    <location>
        <begin position="510"/>
        <end position="541"/>
    </location>
</feature>
<keyword evidence="2" id="KW-0408">Iron</keyword>
<evidence type="ECO:0000256" key="3">
    <source>
        <dbReference type="ARBA" id="ARBA00023014"/>
    </source>
</evidence>
<dbReference type="Gene3D" id="3.50.50.60">
    <property type="entry name" value="FAD/NAD(P)-binding domain"/>
    <property type="match status" value="2"/>
</dbReference>
<dbReference type="GO" id="GO:0004355">
    <property type="term" value="F:glutamate synthase (NADPH) activity"/>
    <property type="evidence" value="ECO:0007669"/>
    <property type="project" value="UniProtKB-EC"/>
</dbReference>
<dbReference type="SUPFAM" id="SSF46548">
    <property type="entry name" value="alpha-helical ferredoxin"/>
    <property type="match status" value="2"/>
</dbReference>
<dbReference type="EMBL" id="CAUI01000005">
    <property type="protein sequence ID" value="CCU77950.1"/>
    <property type="molecule type" value="Genomic_DNA"/>
</dbReference>
<dbReference type="InterPro" id="IPR023753">
    <property type="entry name" value="FAD/NAD-binding_dom"/>
</dbReference>
<organism evidence="5 6">
    <name type="scientific">Halanaerobium saccharolyticum subsp. saccharolyticum DSM 6643</name>
    <dbReference type="NCBI Taxonomy" id="1293054"/>
    <lineage>
        <taxon>Bacteria</taxon>
        <taxon>Bacillati</taxon>
        <taxon>Bacillota</taxon>
        <taxon>Clostridia</taxon>
        <taxon>Halanaerobiales</taxon>
        <taxon>Halanaerobiaceae</taxon>
        <taxon>Halanaerobium</taxon>
    </lineage>
</organism>
<evidence type="ECO:0000256" key="2">
    <source>
        <dbReference type="ARBA" id="ARBA00023004"/>
    </source>
</evidence>
<dbReference type="OrthoDB" id="5241828at2"/>
<dbReference type="GO" id="GO:0051536">
    <property type="term" value="F:iron-sulfur cluster binding"/>
    <property type="evidence" value="ECO:0007669"/>
    <property type="project" value="UniProtKB-KW"/>
</dbReference>
<keyword evidence="6" id="KW-1185">Reference proteome</keyword>
<dbReference type="Proteomes" id="UP000012063">
    <property type="component" value="Unassembled WGS sequence"/>
</dbReference>
<dbReference type="InterPro" id="IPR017900">
    <property type="entry name" value="4Fe4S_Fe_S_CS"/>
</dbReference>
<dbReference type="Pfam" id="PF13534">
    <property type="entry name" value="Fer4_17"/>
    <property type="match status" value="1"/>
</dbReference>
<dbReference type="AlphaFoldDB" id="M5DYB4"/>
<accession>M5DYB4</accession>
<dbReference type="InterPro" id="IPR009051">
    <property type="entry name" value="Helical_ferredxn"/>
</dbReference>
<dbReference type="PROSITE" id="PS00198">
    <property type="entry name" value="4FE4S_FER_1"/>
    <property type="match status" value="1"/>
</dbReference>
<dbReference type="RefSeq" id="WP_005487312.1">
    <property type="nucleotide sequence ID" value="NZ_CAUI01000005.1"/>
</dbReference>
<keyword evidence="5" id="KW-0560">Oxidoreductase</keyword>
<name>M5DYB4_9FIRM</name>
<dbReference type="PROSITE" id="PS51379">
    <property type="entry name" value="4FE4S_FER_2"/>
    <property type="match status" value="1"/>
</dbReference>
<keyword evidence="3" id="KW-0411">Iron-sulfur</keyword>
<dbReference type="Pfam" id="PF14691">
    <property type="entry name" value="Fer4_20"/>
    <property type="match status" value="1"/>
</dbReference>
<comment type="caution">
    <text evidence="5">The sequence shown here is derived from an EMBL/GenBank/DDBJ whole genome shotgun (WGS) entry which is preliminary data.</text>
</comment>
<dbReference type="EC" id="1.4.1.13" evidence="5"/>
<evidence type="ECO:0000313" key="6">
    <source>
        <dbReference type="Proteomes" id="UP000012063"/>
    </source>
</evidence>
<dbReference type="STRING" id="1293054.HSACCH_00293"/>
<dbReference type="Pfam" id="PF07992">
    <property type="entry name" value="Pyr_redox_2"/>
    <property type="match status" value="1"/>
</dbReference>
<dbReference type="InterPro" id="IPR017896">
    <property type="entry name" value="4Fe4S_Fe-S-bd"/>
</dbReference>
<sequence>MQLSEKLVKEINEIIDDCLADESPYCQSRCPLNIDVQGYVTLIGEGKYREALELIRESTPFPGILGRVCAHPCEEECKRGEIEAALSIKNLKRFAADMADDPKKWDLSTAPATGKKVAIIGAGPAGATAAYDLQKKGHQVEIFESLPVVGGMLRVGIPAYRLPEAVIDQEYSILEKLGVNIHLNTEVGTDVQFESLKEDYDAVFVAVGAHNAVMIPVEGSDLEGVLEGAEFLRKAGLNEEIEIGKKVVVIGGGNVAMDVARTAWRVGAEEIHVACLECRTEMPAHSWEIEDAEEEGIIMHPGWGPHKIDGNKNVESMTFKECSQVFDEDGNFNPEYCEDNLKTIEADNVIFAIGQRADTSFVNDDLSINKVDQITMQSEAENVFGGGDCIGKPLLAVEAMSHGKKAAKSIDRYLNNEDLKKDREREGAYESKLEKELTGEEPVRKRIDMRMLDLEERKSNFKEVELGFNIAEAKGEALRCLECECKECMKECIMLDQYSDSPKELFERVKKDEVDPLVYFSCNMCSQCTIVCPNEFEIKDKFMQLRKVLVKENNGESPIKGHNAIKWHQRLGFSKLFTTTQAATDEEDSK</sequence>
<dbReference type="PANTHER" id="PTHR42783">
    <property type="entry name" value="GLUTAMATE SYNTHASE [NADPH] SMALL CHAIN"/>
    <property type="match status" value="1"/>
</dbReference>
<reference evidence="6" key="1">
    <citation type="journal article" date="2013" name="Genome Announc.">
        <title>Genome Sequence of Halanaerobium saccharolyticum subsp. saccharolyticum Strain DSM 6643T, a Halophilic Hydrogen-Producing Bacterium.</title>
        <authorList>
            <person name="Kivisto A."/>
            <person name="Larjo A."/>
            <person name="Ciranna A."/>
            <person name="Santala V."/>
            <person name="Roos C."/>
            <person name="Karp M."/>
        </authorList>
    </citation>
    <scope>NUCLEOTIDE SEQUENCE [LARGE SCALE GENOMIC DNA]</scope>
    <source>
        <strain evidence="6">DSM 6643</strain>
    </source>
</reference>
<dbReference type="eggNOG" id="COG0493">
    <property type="taxonomic scope" value="Bacteria"/>
</dbReference>
<dbReference type="PANTHER" id="PTHR42783:SF3">
    <property type="entry name" value="GLUTAMATE SYNTHASE [NADPH] SMALL CHAIN-RELATED"/>
    <property type="match status" value="1"/>
</dbReference>
<keyword evidence="1" id="KW-0479">Metal-binding</keyword>
<evidence type="ECO:0000256" key="1">
    <source>
        <dbReference type="ARBA" id="ARBA00022723"/>
    </source>
</evidence>
<dbReference type="SUPFAM" id="SSF51971">
    <property type="entry name" value="Nucleotide-binding domain"/>
    <property type="match status" value="1"/>
</dbReference>
<dbReference type="InParanoid" id="M5DYB4"/>